<organism evidence="2 3">
    <name type="scientific">Streptomyces violaceus</name>
    <name type="common">Streptomyces venezuelae</name>
    <dbReference type="NCBI Taxonomy" id="1936"/>
    <lineage>
        <taxon>Bacteria</taxon>
        <taxon>Bacillati</taxon>
        <taxon>Actinomycetota</taxon>
        <taxon>Actinomycetes</taxon>
        <taxon>Kitasatosporales</taxon>
        <taxon>Streptomycetaceae</taxon>
        <taxon>Streptomyces</taxon>
    </lineage>
</organism>
<sequence>MVLLTRMVESSTPVDAKALSEALLAEYDELLARHAPPTASSTTPGGTRPDGVRQRQGCDIDAPATRAELWFALQPDDRS</sequence>
<reference evidence="2 3" key="1">
    <citation type="submission" date="2022-10" db="EMBL/GenBank/DDBJ databases">
        <title>The complete genomes of actinobacterial strains from the NBC collection.</title>
        <authorList>
            <person name="Joergensen T.S."/>
            <person name="Alvarez Arevalo M."/>
            <person name="Sterndorff E.B."/>
            <person name="Faurdal D."/>
            <person name="Vuksanovic O."/>
            <person name="Mourched A.-S."/>
            <person name="Charusanti P."/>
            <person name="Shaw S."/>
            <person name="Blin K."/>
            <person name="Weber T."/>
        </authorList>
    </citation>
    <scope>NUCLEOTIDE SEQUENCE [LARGE SCALE GENOMIC DNA]</scope>
    <source>
        <strain evidence="2 3">NBC_00456</strain>
    </source>
</reference>
<evidence type="ECO:0000256" key="1">
    <source>
        <dbReference type="SAM" id="MobiDB-lite"/>
    </source>
</evidence>
<dbReference type="Proteomes" id="UP001341259">
    <property type="component" value="Chromosome"/>
</dbReference>
<feature type="compositionally biased region" description="Low complexity" evidence="1">
    <location>
        <begin position="35"/>
        <end position="49"/>
    </location>
</feature>
<keyword evidence="3" id="KW-1185">Reference proteome</keyword>
<feature type="region of interest" description="Disordered" evidence="1">
    <location>
        <begin position="34"/>
        <end position="61"/>
    </location>
</feature>
<evidence type="ECO:0000313" key="3">
    <source>
        <dbReference type="Proteomes" id="UP001341259"/>
    </source>
</evidence>
<proteinExistence type="predicted"/>
<evidence type="ECO:0000313" key="2">
    <source>
        <dbReference type="EMBL" id="WUG92889.1"/>
    </source>
</evidence>
<dbReference type="RefSeq" id="WP_328337273.1">
    <property type="nucleotide sequence ID" value="NZ_CP107906.1"/>
</dbReference>
<gene>
    <name evidence="2" type="ORF">OHB29_07535</name>
</gene>
<accession>A0ABZ1NME9</accession>
<dbReference type="EMBL" id="CP107906">
    <property type="protein sequence ID" value="WUG92889.1"/>
    <property type="molecule type" value="Genomic_DNA"/>
</dbReference>
<protein>
    <submittedName>
        <fullName evidence="2">Uncharacterized protein</fullName>
    </submittedName>
</protein>
<name>A0ABZ1NME9_STRVL</name>